<evidence type="ECO:0000259" key="6">
    <source>
        <dbReference type="SMART" id="SM00903"/>
    </source>
</evidence>
<dbReference type="GeneID" id="25976200"/>
<evidence type="ECO:0000256" key="5">
    <source>
        <dbReference type="SAM" id="MobiDB-lite"/>
    </source>
</evidence>
<evidence type="ECO:0000256" key="2">
    <source>
        <dbReference type="ARBA" id="ARBA00022630"/>
    </source>
</evidence>
<dbReference type="HOGENOM" id="CLU_059021_3_0_1"/>
<dbReference type="InterPro" id="IPR012349">
    <property type="entry name" value="Split_barrel_FMN-bd"/>
</dbReference>
<keyword evidence="3" id="KW-0288">FMN</keyword>
<evidence type="ECO:0000313" key="7">
    <source>
        <dbReference type="EMBL" id="EFX03204.1"/>
    </source>
</evidence>
<comment type="similarity">
    <text evidence="4">Belongs to the flavoredoxin family.</text>
</comment>
<reference evidence="7 8" key="1">
    <citation type="journal article" date="2011" name="Proc. Natl. Acad. Sci. U.S.A.">
        <title>Genome and transcriptome analyses of the mountain pine beetle-fungal symbiont Grosmannia clavigera, a lodgepole pine pathogen.</title>
        <authorList>
            <person name="DiGuistini S."/>
            <person name="Wang Y."/>
            <person name="Liao N.Y."/>
            <person name="Taylor G."/>
            <person name="Tanguay P."/>
            <person name="Feau N."/>
            <person name="Henrissat B."/>
            <person name="Chan S.K."/>
            <person name="Hesse-Orce U."/>
            <person name="Alamouti S.M."/>
            <person name="Tsui C.K.M."/>
            <person name="Docking R.T."/>
            <person name="Levasseur A."/>
            <person name="Haridas S."/>
            <person name="Robertson G."/>
            <person name="Birol I."/>
            <person name="Holt R.A."/>
            <person name="Marra M.A."/>
            <person name="Hamelin R.C."/>
            <person name="Hirst M."/>
            <person name="Jones S.J.M."/>
            <person name="Bohlmann J."/>
            <person name="Breuil C."/>
        </authorList>
    </citation>
    <scope>NUCLEOTIDE SEQUENCE [LARGE SCALE GENOMIC DNA]</scope>
    <source>
        <strain evidence="8">kw1407 / UAMH 11150</strain>
    </source>
</reference>
<feature type="region of interest" description="Disordered" evidence="5">
    <location>
        <begin position="50"/>
        <end position="91"/>
    </location>
</feature>
<organism evidence="8">
    <name type="scientific">Grosmannia clavigera (strain kw1407 / UAMH 11150)</name>
    <name type="common">Blue stain fungus</name>
    <name type="synonym">Graphiocladiella clavigera</name>
    <dbReference type="NCBI Taxonomy" id="655863"/>
    <lineage>
        <taxon>Eukaryota</taxon>
        <taxon>Fungi</taxon>
        <taxon>Dikarya</taxon>
        <taxon>Ascomycota</taxon>
        <taxon>Pezizomycotina</taxon>
        <taxon>Sordariomycetes</taxon>
        <taxon>Sordariomycetidae</taxon>
        <taxon>Ophiostomatales</taxon>
        <taxon>Ophiostomataceae</taxon>
        <taxon>Leptographium</taxon>
    </lineage>
</organism>
<dbReference type="Proteomes" id="UP000007796">
    <property type="component" value="Unassembled WGS sequence"/>
</dbReference>
<dbReference type="PANTHER" id="PTHR33798:SF5">
    <property type="entry name" value="FLAVIN REDUCTASE LIKE DOMAIN-CONTAINING PROTEIN"/>
    <property type="match status" value="1"/>
</dbReference>
<dbReference type="RefSeq" id="XP_014172686.1">
    <property type="nucleotide sequence ID" value="XM_014317211.1"/>
</dbReference>
<proteinExistence type="inferred from homology"/>
<feature type="domain" description="Flavin reductase like" evidence="6">
    <location>
        <begin position="3"/>
        <end position="233"/>
    </location>
</feature>
<dbReference type="SUPFAM" id="SSF50475">
    <property type="entry name" value="FMN-binding split barrel"/>
    <property type="match status" value="1"/>
</dbReference>
<sequence length="294" mass="31064">MSASDAAAAAAALASRNATEAAIKRNPHGDFGAVEAGRPDWDAAAAPHFSKAPAPGWQWGQGGNDGGASLAKAHGQRRSARTRTTGPADGSAANLAPFSYTNVVNHDPPIFTIGIVGGLANAKDSLANLAATGECVLNIVSEHFIEAANATSVNAPYGVSEWALTGLHKAPTTHVKPARIQEAIVAIECKVVELKEFESRANPGKKSGTLIILEGVNFWVREDAINEEQNLIDPDVLRPVGRLGGITYSRNNEVYEMLRPTFDSVKKGGERTRAAEGGVCQELDTACFFPYKFT</sequence>
<evidence type="ECO:0000256" key="3">
    <source>
        <dbReference type="ARBA" id="ARBA00022643"/>
    </source>
</evidence>
<dbReference type="Gene3D" id="2.30.110.10">
    <property type="entry name" value="Electron Transport, Fmn-binding Protein, Chain A"/>
    <property type="match status" value="1"/>
</dbReference>
<dbReference type="OrthoDB" id="10250990at2759"/>
<protein>
    <submittedName>
        <fullName evidence="7">Flavoprotein oxygenase</fullName>
    </submittedName>
</protein>
<dbReference type="PANTHER" id="PTHR33798">
    <property type="entry name" value="FLAVOPROTEIN OXYGENASE"/>
    <property type="match status" value="1"/>
</dbReference>
<dbReference type="SMART" id="SM00903">
    <property type="entry name" value="Flavin_Reduct"/>
    <property type="match status" value="1"/>
</dbReference>
<dbReference type="AlphaFoldDB" id="F0XH54"/>
<accession>F0XH54</accession>
<evidence type="ECO:0000313" key="8">
    <source>
        <dbReference type="Proteomes" id="UP000007796"/>
    </source>
</evidence>
<dbReference type="Pfam" id="PF01613">
    <property type="entry name" value="Flavin_Reduct"/>
    <property type="match status" value="1"/>
</dbReference>
<comment type="cofactor">
    <cofactor evidence="1">
        <name>FMN</name>
        <dbReference type="ChEBI" id="CHEBI:58210"/>
    </cofactor>
</comment>
<gene>
    <name evidence="7" type="ORF">CMQ_3133</name>
</gene>
<dbReference type="InParanoid" id="F0XH54"/>
<evidence type="ECO:0000256" key="1">
    <source>
        <dbReference type="ARBA" id="ARBA00001917"/>
    </source>
</evidence>
<evidence type="ECO:0000256" key="4">
    <source>
        <dbReference type="ARBA" id="ARBA00038054"/>
    </source>
</evidence>
<name>F0XH54_GROCL</name>
<dbReference type="EMBL" id="GL629769">
    <property type="protein sequence ID" value="EFX03204.1"/>
    <property type="molecule type" value="Genomic_DNA"/>
</dbReference>
<keyword evidence="2" id="KW-0285">Flavoprotein</keyword>
<dbReference type="eggNOG" id="ENOG502QT1K">
    <property type="taxonomic scope" value="Eukaryota"/>
</dbReference>
<dbReference type="InterPro" id="IPR002563">
    <property type="entry name" value="Flavin_Rdtase-like_dom"/>
</dbReference>
<dbReference type="GO" id="GO:0010181">
    <property type="term" value="F:FMN binding"/>
    <property type="evidence" value="ECO:0007669"/>
    <property type="project" value="InterPro"/>
</dbReference>
<keyword evidence="8" id="KW-1185">Reference proteome</keyword>